<dbReference type="InterPro" id="IPR014001">
    <property type="entry name" value="Helicase_ATP-bd"/>
</dbReference>
<gene>
    <name evidence="2" type="ORF">U27_00793</name>
</gene>
<dbReference type="Proteomes" id="UP000030661">
    <property type="component" value="Unassembled WGS sequence"/>
</dbReference>
<dbReference type="GO" id="GO:0005524">
    <property type="term" value="F:ATP binding"/>
    <property type="evidence" value="ECO:0007669"/>
    <property type="project" value="InterPro"/>
</dbReference>
<reference evidence="2" key="1">
    <citation type="journal article" date="2015" name="PeerJ">
        <title>First genomic representation of candidate bacterial phylum KSB3 points to enhanced environmental sensing as a trigger of wastewater bulking.</title>
        <authorList>
            <person name="Sekiguchi Y."/>
            <person name="Ohashi A."/>
            <person name="Parks D.H."/>
            <person name="Yamauchi T."/>
            <person name="Tyson G.W."/>
            <person name="Hugenholtz P."/>
        </authorList>
    </citation>
    <scope>NUCLEOTIDE SEQUENCE [LARGE SCALE GENOMIC DNA]</scope>
</reference>
<dbReference type="InterPro" id="IPR027417">
    <property type="entry name" value="P-loop_NTPase"/>
</dbReference>
<evidence type="ECO:0000313" key="3">
    <source>
        <dbReference type="Proteomes" id="UP000030661"/>
    </source>
</evidence>
<dbReference type="InterPro" id="IPR050742">
    <property type="entry name" value="Helicase_Restrict-Modif_Enz"/>
</dbReference>
<feature type="domain" description="Helicase ATP-binding" evidence="1">
    <location>
        <begin position="36"/>
        <end position="285"/>
    </location>
</feature>
<sequence>MFRLKEYQQLTLESLQAYFRLCHQFGNADTAFYELTRQTFGTGLPYQGVKDLPGLPYICLRIPTGGGKTLVACHAVSIAQRDFLRADTSVVLWLVPSNAIREQTLNALKNLQHPYRQALDATLGAVTILDISEALFVKPTTLNTVTTIIVSTIQVFRVEDTEARKVYEPNGALMDHFTQKDLSGFENLTGLSNMDCYEDGRPKPTLANVFWLRRPVVIVDEAHNVRTELSFSMLARFNPSCIIEFTATPDTKKNPSNVLHSVSAAELKAEDMIKMPILLTNRPQWKELLGDAISTRNHLETLARQERQLTREYIRPIMLLQAQPTYKNKSSISVDVVEQCLLEDYNIPAEQIARATGSDKGLEGIDLSAPDCPIRYVITIQALKEGWDCPFAYVLCSVAETYSSTAVEQLLGRILRLPTAKRKEHKELNTAYAFAASANFTAVANELADALVQNGFEKQEAKDLISQYNPQKIIDFGPLFEPPAQKSGEMTFITKDPPLLHCLSTETVAKISYLPDQKIMIVKEPLDENELQQVKHCFSSSESQQAFEQAYHQQKSKHKGFSANREENFSIPVLAIKQGDLFEQFEETHFLEVEWNLATCNAQLSEEEFPIERSSGQQSEIYVTEQGRISTRFLSELQQQMTFLTTDQKWTVAQLVYWLDHSIHHPDIPPEQSGVFLTQVVQRLIDERQLNLEKLVYEKYRLKEAVIAKINTHRQMAHQSAYQRLLLPDSPTPLTVTPEVCFSFDPESYPYNKLYQGSYTFQKHFYPDHVGDLTYGSEEFECAQFIDAMLPEVKVWVRNLERRPNHAFWLQTATDKFYPDFVCKLKDNRYLVIEYKGEHLWSNDDSKEKRNLGELWEKRSNGLCLFIMPKGKDFEAIRTKIRQT</sequence>
<dbReference type="SMART" id="SM00487">
    <property type="entry name" value="DEXDc"/>
    <property type="match status" value="1"/>
</dbReference>
<dbReference type="PANTHER" id="PTHR47396:SF1">
    <property type="entry name" value="ATP-DEPENDENT HELICASE IRC3-RELATED"/>
    <property type="match status" value="1"/>
</dbReference>
<proteinExistence type="predicted"/>
<name>A0A081C8J0_VECG1</name>
<evidence type="ECO:0000313" key="2">
    <source>
        <dbReference type="EMBL" id="GAK60895.1"/>
    </source>
</evidence>
<protein>
    <submittedName>
        <fullName evidence="2">Type III restriction protein res subunit</fullName>
    </submittedName>
</protein>
<dbReference type="PANTHER" id="PTHR47396">
    <property type="entry name" value="TYPE I RESTRICTION ENZYME ECOKI R PROTEIN"/>
    <property type="match status" value="1"/>
</dbReference>
<dbReference type="EMBL" id="DF820475">
    <property type="protein sequence ID" value="GAK60895.1"/>
    <property type="molecule type" value="Genomic_DNA"/>
</dbReference>
<accession>A0A081C8J0</accession>
<dbReference type="GO" id="GO:0003677">
    <property type="term" value="F:DNA binding"/>
    <property type="evidence" value="ECO:0007669"/>
    <property type="project" value="InterPro"/>
</dbReference>
<dbReference type="GO" id="GO:0005829">
    <property type="term" value="C:cytosol"/>
    <property type="evidence" value="ECO:0007669"/>
    <property type="project" value="TreeGrafter"/>
</dbReference>
<dbReference type="STRING" id="1499967.U27_00793"/>
<dbReference type="GO" id="GO:0016787">
    <property type="term" value="F:hydrolase activity"/>
    <property type="evidence" value="ECO:0007669"/>
    <property type="project" value="InterPro"/>
</dbReference>
<dbReference type="AlphaFoldDB" id="A0A081C8J0"/>
<dbReference type="eggNOG" id="COG1061">
    <property type="taxonomic scope" value="Bacteria"/>
</dbReference>
<organism evidence="2">
    <name type="scientific">Vecturithrix granuli</name>
    <dbReference type="NCBI Taxonomy" id="1499967"/>
    <lineage>
        <taxon>Bacteria</taxon>
        <taxon>Candidatus Moduliflexota</taxon>
        <taxon>Candidatus Vecturitrichia</taxon>
        <taxon>Candidatus Vecturitrichales</taxon>
        <taxon>Candidatus Vecturitrichaceae</taxon>
        <taxon>Candidatus Vecturithrix</taxon>
    </lineage>
</organism>
<dbReference type="Gene3D" id="3.40.50.300">
    <property type="entry name" value="P-loop containing nucleotide triphosphate hydrolases"/>
    <property type="match status" value="2"/>
</dbReference>
<dbReference type="InterPro" id="IPR006935">
    <property type="entry name" value="Helicase/UvrB_N"/>
</dbReference>
<evidence type="ECO:0000259" key="1">
    <source>
        <dbReference type="SMART" id="SM00487"/>
    </source>
</evidence>
<dbReference type="SUPFAM" id="SSF52540">
    <property type="entry name" value="P-loop containing nucleoside triphosphate hydrolases"/>
    <property type="match status" value="2"/>
</dbReference>
<dbReference type="Pfam" id="PF04851">
    <property type="entry name" value="ResIII"/>
    <property type="match status" value="1"/>
</dbReference>
<keyword evidence="3" id="KW-1185">Reference proteome</keyword>
<dbReference type="HOGENOM" id="CLU_015668_0_0_0"/>